<keyword evidence="4" id="KW-1185">Reference proteome</keyword>
<keyword evidence="2" id="KW-1133">Transmembrane helix</keyword>
<proteinExistence type="predicted"/>
<reference evidence="4" key="1">
    <citation type="journal article" date="2019" name="Int. J. Syst. Evol. Microbiol.">
        <title>The Global Catalogue of Microorganisms (GCM) 10K type strain sequencing project: providing services to taxonomists for standard genome sequencing and annotation.</title>
        <authorList>
            <consortium name="The Broad Institute Genomics Platform"/>
            <consortium name="The Broad Institute Genome Sequencing Center for Infectious Disease"/>
            <person name="Wu L."/>
            <person name="Ma J."/>
        </authorList>
    </citation>
    <scope>NUCLEOTIDE SEQUENCE [LARGE SCALE GENOMIC DNA]</scope>
    <source>
        <strain evidence="4">JCM 16026</strain>
    </source>
</reference>
<feature type="region of interest" description="Disordered" evidence="1">
    <location>
        <begin position="136"/>
        <end position="193"/>
    </location>
</feature>
<feature type="compositionally biased region" description="Polar residues" evidence="1">
    <location>
        <begin position="175"/>
        <end position="192"/>
    </location>
</feature>
<sequence>MTDYDGPPLTRRERKERERLLAETTGQTPAVDATTADAPDAADQSGSAHPEQRDVEQDAVPASSPDAATTGPTEGEGVDDEPDAPAAVDAVVEPAETQAIDVSELIADLRPQQAAADGNVAGVPAAGEVKVQEAVQADAEAAASADARTDDAPVADAPAEPASTGLGRFFGRRGTASQQPESASASDEQTAPESIADVLADLQSDAGTTSEPARPIQRIEVDDLDPVDEDEIDRLEIDEVVVADAPVSSRRIAESTPALLEDRREALDVAAAEDDEVEVQAGPTRATGRMPVVVNVVEDTSRHHIADLRADTGAISASSVGTGTSAITANALVLPASGAHEPITVETADGVIVTGSIDLPDGFASSGRSRGTIDAADLDAVDDSSEVRSPETQPVRASRAVSSYANARVRIAPQRRTRNAWPVVVGVGGGVGIAAIAATVVAFIAGWI</sequence>
<evidence type="ECO:0000313" key="3">
    <source>
        <dbReference type="EMBL" id="GAA2172881.1"/>
    </source>
</evidence>
<dbReference type="RefSeq" id="WP_344341690.1">
    <property type="nucleotide sequence ID" value="NZ_BAAAQT010000005.1"/>
</dbReference>
<dbReference type="EMBL" id="BAAAQT010000005">
    <property type="protein sequence ID" value="GAA2172881.1"/>
    <property type="molecule type" value="Genomic_DNA"/>
</dbReference>
<feature type="region of interest" description="Disordered" evidence="1">
    <location>
        <begin position="1"/>
        <end position="95"/>
    </location>
</feature>
<name>A0ABP5MEB4_9MICO</name>
<evidence type="ECO:0000313" key="4">
    <source>
        <dbReference type="Proteomes" id="UP001501599"/>
    </source>
</evidence>
<comment type="caution">
    <text evidence="3">The sequence shown here is derived from an EMBL/GenBank/DDBJ whole genome shotgun (WGS) entry which is preliminary data.</text>
</comment>
<dbReference type="Proteomes" id="UP001501599">
    <property type="component" value="Unassembled WGS sequence"/>
</dbReference>
<keyword evidence="2" id="KW-0812">Transmembrane</keyword>
<feature type="compositionally biased region" description="Low complexity" evidence="1">
    <location>
        <begin position="22"/>
        <end position="43"/>
    </location>
</feature>
<feature type="compositionally biased region" description="Basic and acidic residues" evidence="1">
    <location>
        <begin position="10"/>
        <end position="21"/>
    </location>
</feature>
<feature type="compositionally biased region" description="Low complexity" evidence="1">
    <location>
        <begin position="136"/>
        <end position="174"/>
    </location>
</feature>
<organism evidence="3 4">
    <name type="scientific">Agrococcus versicolor</name>
    <dbReference type="NCBI Taxonomy" id="501482"/>
    <lineage>
        <taxon>Bacteria</taxon>
        <taxon>Bacillati</taxon>
        <taxon>Actinomycetota</taxon>
        <taxon>Actinomycetes</taxon>
        <taxon>Micrococcales</taxon>
        <taxon>Microbacteriaceae</taxon>
        <taxon>Agrococcus</taxon>
    </lineage>
</organism>
<gene>
    <name evidence="3" type="ORF">GCM10009846_12570</name>
</gene>
<accession>A0ABP5MEB4</accession>
<evidence type="ECO:0000256" key="2">
    <source>
        <dbReference type="SAM" id="Phobius"/>
    </source>
</evidence>
<feature type="compositionally biased region" description="Low complexity" evidence="1">
    <location>
        <begin position="84"/>
        <end position="95"/>
    </location>
</feature>
<evidence type="ECO:0000256" key="1">
    <source>
        <dbReference type="SAM" id="MobiDB-lite"/>
    </source>
</evidence>
<feature type="transmembrane region" description="Helical" evidence="2">
    <location>
        <begin position="420"/>
        <end position="447"/>
    </location>
</feature>
<protein>
    <submittedName>
        <fullName evidence="3">Uncharacterized protein</fullName>
    </submittedName>
</protein>
<keyword evidence="2" id="KW-0472">Membrane</keyword>